<evidence type="ECO:0000313" key="14">
    <source>
        <dbReference type="Proteomes" id="UP000620670"/>
    </source>
</evidence>
<feature type="modified residue" description="4-aspartylphosphate" evidence="8">
    <location>
        <position position="1714"/>
    </location>
</feature>
<keyword evidence="6" id="KW-0418">Kinase</keyword>
<feature type="domain" description="HAMP" evidence="12">
    <location>
        <begin position="840"/>
        <end position="892"/>
    </location>
</feature>
<dbReference type="RefSeq" id="WP_199049134.1">
    <property type="nucleotide sequence ID" value="NZ_JAELXT010000009.1"/>
</dbReference>
<feature type="coiled-coil region" evidence="9">
    <location>
        <begin position="958"/>
        <end position="985"/>
    </location>
</feature>
<keyword evidence="7" id="KW-0902">Two-component regulatory system</keyword>
<keyword evidence="9" id="KW-0175">Coiled coil</keyword>
<dbReference type="EC" id="2.7.13.3" evidence="3"/>
<dbReference type="InterPro" id="IPR003594">
    <property type="entry name" value="HATPase_dom"/>
</dbReference>
<feature type="domain" description="HAMP" evidence="12">
    <location>
        <begin position="380"/>
        <end position="432"/>
    </location>
</feature>
<feature type="domain" description="HAMP" evidence="12">
    <location>
        <begin position="564"/>
        <end position="616"/>
    </location>
</feature>
<dbReference type="Pfam" id="PF13185">
    <property type="entry name" value="GAF_2"/>
    <property type="match status" value="1"/>
</dbReference>
<dbReference type="InterPro" id="IPR036890">
    <property type="entry name" value="HATPase_C_sf"/>
</dbReference>
<evidence type="ECO:0000256" key="3">
    <source>
        <dbReference type="ARBA" id="ARBA00012438"/>
    </source>
</evidence>
<dbReference type="Pfam" id="PF02518">
    <property type="entry name" value="HATPase_c"/>
    <property type="match status" value="1"/>
</dbReference>
<feature type="domain" description="HAMP" evidence="12">
    <location>
        <begin position="748"/>
        <end position="800"/>
    </location>
</feature>
<dbReference type="SUPFAM" id="SSF47384">
    <property type="entry name" value="Homodimeric domain of signal transducing histidine kinase"/>
    <property type="match status" value="1"/>
</dbReference>
<evidence type="ECO:0000256" key="6">
    <source>
        <dbReference type="ARBA" id="ARBA00022777"/>
    </source>
</evidence>
<feature type="domain" description="HAMP" evidence="12">
    <location>
        <begin position="932"/>
        <end position="984"/>
    </location>
</feature>
<feature type="domain" description="Response regulatory" evidence="11">
    <location>
        <begin position="1665"/>
        <end position="1781"/>
    </location>
</feature>
<feature type="domain" description="HAMP" evidence="12">
    <location>
        <begin position="288"/>
        <end position="340"/>
    </location>
</feature>
<dbReference type="CDD" id="cd17546">
    <property type="entry name" value="REC_hyHK_CKI1_RcsC-like"/>
    <property type="match status" value="1"/>
</dbReference>
<evidence type="ECO:0000256" key="9">
    <source>
        <dbReference type="SAM" id="Coils"/>
    </source>
</evidence>
<evidence type="ECO:0000256" key="2">
    <source>
        <dbReference type="ARBA" id="ARBA00004370"/>
    </source>
</evidence>
<dbReference type="InterPro" id="IPR005467">
    <property type="entry name" value="His_kinase_dom"/>
</dbReference>
<dbReference type="PANTHER" id="PTHR45339">
    <property type="entry name" value="HYBRID SIGNAL TRANSDUCTION HISTIDINE KINASE J"/>
    <property type="match status" value="1"/>
</dbReference>
<dbReference type="Pfam" id="PF00672">
    <property type="entry name" value="HAMP"/>
    <property type="match status" value="8"/>
</dbReference>
<dbReference type="SMART" id="SM00448">
    <property type="entry name" value="REC"/>
    <property type="match status" value="3"/>
</dbReference>
<protein>
    <recommendedName>
        <fullName evidence="3">histidine kinase</fullName>
        <ecNumber evidence="3">2.7.13.3</ecNumber>
    </recommendedName>
</protein>
<feature type="coiled-coil region" evidence="9">
    <location>
        <begin position="1160"/>
        <end position="1240"/>
    </location>
</feature>
<feature type="modified residue" description="4-aspartylphosphate" evidence="8">
    <location>
        <position position="1592"/>
    </location>
</feature>
<comment type="catalytic activity">
    <reaction evidence="1">
        <text>ATP + protein L-histidine = ADP + protein N-phospho-L-histidine.</text>
        <dbReference type="EC" id="2.7.13.3"/>
    </reaction>
</comment>
<dbReference type="SMART" id="SM00065">
    <property type="entry name" value="GAF"/>
    <property type="match status" value="1"/>
</dbReference>
<dbReference type="Gene3D" id="3.30.565.10">
    <property type="entry name" value="Histidine kinase-like ATPase, C-terminal domain"/>
    <property type="match status" value="1"/>
</dbReference>
<dbReference type="SUPFAM" id="SSF58104">
    <property type="entry name" value="Methyl-accepting chemotaxis protein (MCP) signaling domain"/>
    <property type="match status" value="3"/>
</dbReference>
<evidence type="ECO:0000259" key="10">
    <source>
        <dbReference type="PROSITE" id="PS50109"/>
    </source>
</evidence>
<proteinExistence type="predicted"/>
<dbReference type="InterPro" id="IPR003018">
    <property type="entry name" value="GAF"/>
</dbReference>
<dbReference type="PROSITE" id="PS50110">
    <property type="entry name" value="RESPONSE_REGULATORY"/>
    <property type="match status" value="3"/>
</dbReference>
<dbReference type="Proteomes" id="UP000620670">
    <property type="component" value="Unassembled WGS sequence"/>
</dbReference>
<dbReference type="PANTHER" id="PTHR45339:SF1">
    <property type="entry name" value="HYBRID SIGNAL TRANSDUCTION HISTIDINE KINASE J"/>
    <property type="match status" value="1"/>
</dbReference>
<evidence type="ECO:0000256" key="1">
    <source>
        <dbReference type="ARBA" id="ARBA00000085"/>
    </source>
</evidence>
<dbReference type="CDD" id="cd00082">
    <property type="entry name" value="HisKA"/>
    <property type="match status" value="1"/>
</dbReference>
<dbReference type="InterPro" id="IPR011006">
    <property type="entry name" value="CheY-like_superfamily"/>
</dbReference>
<dbReference type="InterPro" id="IPR004358">
    <property type="entry name" value="Sig_transdc_His_kin-like_C"/>
</dbReference>
<dbReference type="SMART" id="SM00387">
    <property type="entry name" value="HATPase_c"/>
    <property type="match status" value="1"/>
</dbReference>
<keyword evidence="5" id="KW-0808">Transferase</keyword>
<dbReference type="Pfam" id="PF00512">
    <property type="entry name" value="HisKA"/>
    <property type="match status" value="1"/>
</dbReference>
<dbReference type="SMART" id="SM00304">
    <property type="entry name" value="HAMP"/>
    <property type="match status" value="10"/>
</dbReference>
<dbReference type="CDD" id="cd16922">
    <property type="entry name" value="HATPase_EvgS-ArcB-TorS-like"/>
    <property type="match status" value="1"/>
</dbReference>
<dbReference type="EMBL" id="JAELXT010000009">
    <property type="protein sequence ID" value="MBJ6125917.1"/>
    <property type="molecule type" value="Genomic_DNA"/>
</dbReference>
<dbReference type="SUPFAM" id="SSF55781">
    <property type="entry name" value="GAF domain-like"/>
    <property type="match status" value="1"/>
</dbReference>
<gene>
    <name evidence="13" type="ORF">JAO75_10930</name>
</gene>
<feature type="modified residue" description="4-aspartylphosphate" evidence="8">
    <location>
        <position position="1859"/>
    </location>
</feature>
<feature type="domain" description="HAMP" evidence="12">
    <location>
        <begin position="196"/>
        <end position="248"/>
    </location>
</feature>
<comment type="caution">
    <text evidence="13">The sequence shown here is derived from an EMBL/GenBank/DDBJ whole genome shotgun (WGS) entry which is preliminary data.</text>
</comment>
<evidence type="ECO:0000259" key="12">
    <source>
        <dbReference type="PROSITE" id="PS50885"/>
    </source>
</evidence>
<dbReference type="InterPro" id="IPR036097">
    <property type="entry name" value="HisK_dim/P_sf"/>
</dbReference>
<dbReference type="CDD" id="cd00156">
    <property type="entry name" value="REC"/>
    <property type="match status" value="1"/>
</dbReference>
<feature type="domain" description="HAMP" evidence="12">
    <location>
        <begin position="99"/>
        <end position="156"/>
    </location>
</feature>
<evidence type="ECO:0000313" key="13">
    <source>
        <dbReference type="EMBL" id="MBJ6125917.1"/>
    </source>
</evidence>
<keyword evidence="4 8" id="KW-0597">Phosphoprotein</keyword>
<name>A0ABS0Y0T7_9HYPH</name>
<dbReference type="InterPro" id="IPR001789">
    <property type="entry name" value="Sig_transdc_resp-reg_receiver"/>
</dbReference>
<evidence type="ECO:0000256" key="4">
    <source>
        <dbReference type="ARBA" id="ARBA00022553"/>
    </source>
</evidence>
<dbReference type="InterPro" id="IPR003660">
    <property type="entry name" value="HAMP_dom"/>
</dbReference>
<feature type="domain" description="HAMP" evidence="12">
    <location>
        <begin position="472"/>
        <end position="524"/>
    </location>
</feature>
<dbReference type="Gene3D" id="1.20.120.1530">
    <property type="match status" value="6"/>
</dbReference>
<reference evidence="14" key="1">
    <citation type="submission" date="2020-12" db="EMBL/GenBank/DDBJ databases">
        <title>Hymenobacter sp.</title>
        <authorList>
            <person name="Kim M.K."/>
        </authorList>
    </citation>
    <scope>NUCLEOTIDE SEQUENCE [LARGE SCALE GENOMIC DNA]</scope>
    <source>
        <strain evidence="14">BT325</strain>
    </source>
</reference>
<dbReference type="SUPFAM" id="SSF55874">
    <property type="entry name" value="ATPase domain of HSP90 chaperone/DNA topoisomerase II/histidine kinase"/>
    <property type="match status" value="1"/>
</dbReference>
<dbReference type="Pfam" id="PF00072">
    <property type="entry name" value="Response_reg"/>
    <property type="match status" value="3"/>
</dbReference>
<dbReference type="SUPFAM" id="SSF52172">
    <property type="entry name" value="CheY-like"/>
    <property type="match status" value="3"/>
</dbReference>
<dbReference type="Gene3D" id="3.30.450.40">
    <property type="match status" value="1"/>
</dbReference>
<evidence type="ECO:0000256" key="7">
    <source>
        <dbReference type="ARBA" id="ARBA00023012"/>
    </source>
</evidence>
<dbReference type="PROSITE" id="PS50109">
    <property type="entry name" value="HIS_KIN"/>
    <property type="match status" value="1"/>
</dbReference>
<evidence type="ECO:0000256" key="5">
    <source>
        <dbReference type="ARBA" id="ARBA00022679"/>
    </source>
</evidence>
<feature type="domain" description="HAMP" evidence="12">
    <location>
        <begin position="656"/>
        <end position="708"/>
    </location>
</feature>
<keyword evidence="14" id="KW-1185">Reference proteome</keyword>
<comment type="subcellular location">
    <subcellularLocation>
        <location evidence="2">Membrane</location>
    </subcellularLocation>
</comment>
<organism evidence="13 14">
    <name type="scientific">Microvirga splendida</name>
    <dbReference type="NCBI Taxonomy" id="2795727"/>
    <lineage>
        <taxon>Bacteria</taxon>
        <taxon>Pseudomonadati</taxon>
        <taxon>Pseudomonadota</taxon>
        <taxon>Alphaproteobacteria</taxon>
        <taxon>Hyphomicrobiales</taxon>
        <taxon>Methylobacteriaceae</taxon>
        <taxon>Microvirga</taxon>
    </lineage>
</organism>
<feature type="domain" description="Response regulatory" evidence="11">
    <location>
        <begin position="1543"/>
        <end position="1656"/>
    </location>
</feature>
<dbReference type="PRINTS" id="PR00344">
    <property type="entry name" value="BCTRLSENSOR"/>
</dbReference>
<dbReference type="PROSITE" id="PS50885">
    <property type="entry name" value="HAMP"/>
    <property type="match status" value="10"/>
</dbReference>
<feature type="domain" description="Response regulatory" evidence="11">
    <location>
        <begin position="1809"/>
        <end position="1926"/>
    </location>
</feature>
<accession>A0ABS0Y0T7</accession>
<dbReference type="Pfam" id="PF18947">
    <property type="entry name" value="HAMP_2"/>
    <property type="match status" value="2"/>
</dbReference>
<dbReference type="Gene3D" id="1.10.287.130">
    <property type="match status" value="1"/>
</dbReference>
<dbReference type="Gene3D" id="3.40.50.2300">
    <property type="match status" value="3"/>
</dbReference>
<dbReference type="Gene3D" id="1.10.8.500">
    <property type="entry name" value="HAMP domain in histidine kinase"/>
    <property type="match status" value="1"/>
</dbReference>
<dbReference type="InterPro" id="IPR003661">
    <property type="entry name" value="HisK_dim/P_dom"/>
</dbReference>
<dbReference type="CDD" id="cd06225">
    <property type="entry name" value="HAMP"/>
    <property type="match status" value="9"/>
</dbReference>
<evidence type="ECO:0000256" key="8">
    <source>
        <dbReference type="PROSITE-ProRule" id="PRU00169"/>
    </source>
</evidence>
<dbReference type="SMART" id="SM00388">
    <property type="entry name" value="HisKA"/>
    <property type="match status" value="1"/>
</dbReference>
<feature type="domain" description="Histidine kinase" evidence="10">
    <location>
        <begin position="1257"/>
        <end position="1484"/>
    </location>
</feature>
<evidence type="ECO:0000259" key="11">
    <source>
        <dbReference type="PROSITE" id="PS50110"/>
    </source>
</evidence>
<sequence length="1949" mass="209806">MSQVETTISQLDPKLLLKTLRAFRRGDFSVRLPSDLTGIDGEIAEAFNDIADLNKGLSQELDRVAKVVGKEGRIGERGRLAAATGCWSECIDSVNSMIGDLVQPTTEVARVIGAVAKGDLSQSMQLEIEGRPLRGEFLRIGKVVNTMVGQLSSFASEVTRVAKEVGTEGKLGGQAQVKGVAGTWKDLTDNVNMMAANLTGQVRNIAEVTTAVANGNLSKKITVDVKGEMLELKNTINTMVDQLNSFASEVTRVAKEVGTEGKLGGQAQVKGVAGTWKDLTDNVNMMAANLTGQVRGIAEVVTAVAVGNLTRKLTVDAKGEIAALADTINGMIDTLATFADQVTNVAREVGIEGKLGGQALVPGAAGLWRDLTDNVNMMAANLTGQVRNIADVTTAVANGDLSKKITVDVKGEMLELKNTINTMVDQLNSFASEVTRVAREVGTEGKLGGQAQVKGVGGTWKDLTDNVNMMAANLTGQVRNIADVTTAVANGDLSKKITVDVRGELLELKNTINTMVDQLNSFASEVNRVAKEVGTEGKLGGQARVEGVGGVWKGLTDNVNMMAANLTGQVRNIADVTTAVANGDLSKKITVDVRGELLELKNTINTMVDQLNSFASEVTRVAKEVGSEGKLGGQAQVKGVGGVWKGLTDNVNLMAANLTGQVRGIAEVVTAVATGDLSKKITVVVEGEMLELKSTINTMVDQLNSFASEVTRVAREVGTEGKLGGQAQVKGVAGTWKDLTDNVNMMAANLTGQVRNIADVTTAVANGNLSKKITVDVKGEMLELKNTINTMVDQLNSFASEVTRVAREVGTEGKLGGQAQVKGVAGTWKDLTDNVNMMAANLTGQVRNIADVTTAVANGNLSKKITVDVKGEMLELKNTINTMVDQLNSFASEVTRVAKEVGTEGKLGGQARVEGVSGLWRDLTDNVNQLAANLTNQVRAIAEVATAVTRGDLTRSITAEALGELAALKDNINEMIRNLRDTTLKNAEQDWLKTNLAKFTRMLQGERDLATVSNMILSEIAPLVNAQQGVFYTVENRGDEPTLELVASYAFTERKHLGNRFRFREGLVGQVAHEKKRILLTNAPSDYIKIGSALGEAPPLNIIVLPVLFEQEVKAVIELASFNRFSETHQSFLDQLTESIGIVLNTIAANMRTEGLLKQSQLLTSELQSQQEELRNTNDRLEQQAATLRRSEELLRQQQEVLQKTNEELEDKARLLEIQKREVETKNQEVSIAKTALEEKAEQLSLTSRYKSQFLANMSHELRTPLNSLLILSKLLTENSEGNMTDKQKEFAKTIHAAGSDLLSLINDILDLSKIESGTVSLEVSNVAFKDLVENMDRTFRQVAEERQLDFHVEVDPKLPLAIRTDSKRLQQVLRNLLSNAFKFTERGGVTLQIGSAEGSPLRAGSQWIAMSVTDTGIGIPEDKQRIIFEAFQQADGTTSRKYGGTGLGLSISREIARLLGGEIVVSSTPGSGSTFTLFVPVEPPASHGALGAGSAARANGDGAGSYMPSEDGPGTMIRQPSAAMALSASLDDRHAITVGDRIVLIIEDDAMFASVLLELAREEGFKGLIAMDGASALALAHRYKPHAITLDIGLPDMDGWALLDLLKHDPRTRHVPIHVISVDDQKKRGLKAGAFGFLEKPVDREALMGALNRTKEFIDRPVKKLLLVEDDDNQRMSLSELMKNEQVDVTAVGTAEGALEVIQVRPFDCAIVDLGLPDLPGAELIERIRKTSGGEELPIVIYTGQDLTREEERRLQSIAATIVVKGEGSSERLLNDTALFLHRAISAIPEEKHIIVEPRAAETISGRKVLIIDDDMRNIFSLTSALEQHGIAVVFAENGLEGIEKLQANPDIDVALVDIMMPGMDGYETMQEIRKIPQYRDLPLVAVTAKAMKGDREKCLEAGATDYVSKPVDIDQLLAVLRVQLSRSTYIPDGKAAPNGAAGVGLNS</sequence>
<dbReference type="InterPro" id="IPR029016">
    <property type="entry name" value="GAF-like_dom_sf"/>
</dbReference>